<accession>A0AC35UDX0</accession>
<dbReference type="Proteomes" id="UP000095286">
    <property type="component" value="Unplaced"/>
</dbReference>
<sequence length="329" mass="38315">MPVRNEGYNGEVIKYDYSPKFTAFEGESKRAKIAGQSSGMGVCLVCDAPCNVEVNKQFRYITPSLLSHMMEVEKTTRERRRILFCNDDSIDDLFKHENDLLCFNEKEIKPMKFSKIRKDLRSMVLITYEWTRSRAYWPNLPTSDKITLLKRCVLYQTIIEPAFLTAKIGYPSKFIMANGMYVSMDKNSDAGWEDEPEISKAMKQNLYIDLMKRVIKDIVEPIRKMDLSVKEFVALKSIVCWKNGGVSEVTEETKKILNRDVEMMLKELHEYYLEQKFNEDIIAERMGNIILLLGSIFSLGLETIESHVKMSFFALWQFDSLVKKLFKET</sequence>
<proteinExistence type="predicted"/>
<evidence type="ECO:0000313" key="1">
    <source>
        <dbReference type="Proteomes" id="UP000095286"/>
    </source>
</evidence>
<name>A0AC35UDX0_9BILA</name>
<organism evidence="1 2">
    <name type="scientific">Rhabditophanes sp. KR3021</name>
    <dbReference type="NCBI Taxonomy" id="114890"/>
    <lineage>
        <taxon>Eukaryota</taxon>
        <taxon>Metazoa</taxon>
        <taxon>Ecdysozoa</taxon>
        <taxon>Nematoda</taxon>
        <taxon>Chromadorea</taxon>
        <taxon>Rhabditida</taxon>
        <taxon>Tylenchina</taxon>
        <taxon>Panagrolaimomorpha</taxon>
        <taxon>Strongyloidoidea</taxon>
        <taxon>Alloionematidae</taxon>
        <taxon>Rhabditophanes</taxon>
    </lineage>
</organism>
<reference evidence="2" key="1">
    <citation type="submission" date="2016-11" db="UniProtKB">
        <authorList>
            <consortium name="WormBaseParasite"/>
        </authorList>
    </citation>
    <scope>IDENTIFICATION</scope>
    <source>
        <strain evidence="2">KR3021</strain>
    </source>
</reference>
<evidence type="ECO:0000313" key="2">
    <source>
        <dbReference type="WBParaSite" id="RSKR_0001023400.1"/>
    </source>
</evidence>
<protein>
    <submittedName>
        <fullName evidence="2">NR LBD domain-containing protein</fullName>
    </submittedName>
</protein>
<dbReference type="WBParaSite" id="RSKR_0001023400.1">
    <property type="protein sequence ID" value="RSKR_0001023400.1"/>
    <property type="gene ID" value="RSKR_0001023400"/>
</dbReference>